<dbReference type="AlphaFoldDB" id="A0A6C0K5L4"/>
<name>A0A6C0K5L4_9ZZZZ</name>
<evidence type="ECO:0000313" key="2">
    <source>
        <dbReference type="EMBL" id="QHU11538.1"/>
    </source>
</evidence>
<organism evidence="2">
    <name type="scientific">viral metagenome</name>
    <dbReference type="NCBI Taxonomy" id="1070528"/>
    <lineage>
        <taxon>unclassified sequences</taxon>
        <taxon>metagenomes</taxon>
        <taxon>organismal metagenomes</taxon>
    </lineage>
</organism>
<feature type="transmembrane region" description="Helical" evidence="1">
    <location>
        <begin position="47"/>
        <end position="64"/>
    </location>
</feature>
<keyword evidence="1" id="KW-0812">Transmembrane</keyword>
<dbReference type="EMBL" id="MN740786">
    <property type="protein sequence ID" value="QHU11538.1"/>
    <property type="molecule type" value="Genomic_DNA"/>
</dbReference>
<keyword evidence="1" id="KW-0472">Membrane</keyword>
<protein>
    <submittedName>
        <fullName evidence="2">Uncharacterized protein</fullName>
    </submittedName>
</protein>
<keyword evidence="1" id="KW-1133">Transmembrane helix</keyword>
<evidence type="ECO:0000256" key="1">
    <source>
        <dbReference type="SAM" id="Phobius"/>
    </source>
</evidence>
<reference evidence="2" key="1">
    <citation type="journal article" date="2020" name="Nature">
        <title>Giant virus diversity and host interactions through global metagenomics.</title>
        <authorList>
            <person name="Schulz F."/>
            <person name="Roux S."/>
            <person name="Paez-Espino D."/>
            <person name="Jungbluth S."/>
            <person name="Walsh D.A."/>
            <person name="Denef V.J."/>
            <person name="McMahon K.D."/>
            <person name="Konstantinidis K.T."/>
            <person name="Eloe-Fadrosh E.A."/>
            <person name="Kyrpides N.C."/>
            <person name="Woyke T."/>
        </authorList>
    </citation>
    <scope>NUCLEOTIDE SEQUENCE</scope>
    <source>
        <strain evidence="2">GVMAG-S-1101169-75</strain>
    </source>
</reference>
<sequence>MLGDFLSSLLVLFILGLMFTISGAINNIFQDLRNRYLDVHQKIYSDIAYLGILFFLLILFIFLYKGSTSSSGIRQIIKL</sequence>
<proteinExistence type="predicted"/>
<accession>A0A6C0K5L4</accession>